<evidence type="ECO:0000313" key="5">
    <source>
        <dbReference type="Proteomes" id="UP001155820"/>
    </source>
</evidence>
<comment type="caution">
    <text evidence="4">The sequence shown here is derived from an EMBL/GenBank/DDBJ whole genome shotgun (WGS) entry which is preliminary data.</text>
</comment>
<dbReference type="Gene3D" id="1.10.3290.10">
    <property type="entry name" value="Fido-like domain"/>
    <property type="match status" value="1"/>
</dbReference>
<organism evidence="4 5">
    <name type="scientific">Agrobacterium pusense</name>
    <dbReference type="NCBI Taxonomy" id="648995"/>
    <lineage>
        <taxon>Bacteria</taxon>
        <taxon>Pseudomonadati</taxon>
        <taxon>Pseudomonadota</taxon>
        <taxon>Alphaproteobacteria</taxon>
        <taxon>Hyphomicrobiales</taxon>
        <taxon>Rhizobiaceae</taxon>
        <taxon>Rhizobium/Agrobacterium group</taxon>
        <taxon>Agrobacterium</taxon>
    </lineage>
</organism>
<evidence type="ECO:0000256" key="1">
    <source>
        <dbReference type="PIRSR" id="PIRSR640198-1"/>
    </source>
</evidence>
<keyword evidence="2" id="KW-0067">ATP-binding</keyword>
<evidence type="ECO:0000259" key="3">
    <source>
        <dbReference type="PROSITE" id="PS51459"/>
    </source>
</evidence>
<gene>
    <name evidence="4" type="ORF">FOB26_04650</name>
</gene>
<feature type="binding site" evidence="2">
    <location>
        <begin position="343"/>
        <end position="350"/>
    </location>
    <ligand>
        <name>ATP</name>
        <dbReference type="ChEBI" id="CHEBI:30616"/>
    </ligand>
</feature>
<feature type="active site" evidence="1">
    <location>
        <position position="339"/>
    </location>
</feature>
<dbReference type="GO" id="GO:0005524">
    <property type="term" value="F:ATP binding"/>
    <property type="evidence" value="ECO:0007669"/>
    <property type="project" value="UniProtKB-KW"/>
</dbReference>
<accession>A0AA44IXI6</accession>
<dbReference type="PANTHER" id="PTHR13504:SF38">
    <property type="entry name" value="FIDO DOMAIN-CONTAINING PROTEIN"/>
    <property type="match status" value="1"/>
</dbReference>
<dbReference type="InterPro" id="IPR040198">
    <property type="entry name" value="Fido_containing"/>
</dbReference>
<dbReference type="AlphaFoldDB" id="A0AA44IXI6"/>
<keyword evidence="5" id="KW-1185">Reference proteome</keyword>
<dbReference type="InterPro" id="IPR036597">
    <property type="entry name" value="Fido-like_dom_sf"/>
</dbReference>
<name>A0AA44IXI6_9HYPH</name>
<geneLocation type="plasmid" evidence="4">
    <name>unnamed5</name>
</geneLocation>
<dbReference type="InterPro" id="IPR003812">
    <property type="entry name" value="Fido"/>
</dbReference>
<proteinExistence type="predicted"/>
<keyword evidence="2" id="KW-0547">Nucleotide-binding</keyword>
<dbReference type="PANTHER" id="PTHR13504">
    <property type="entry name" value="FIDO DOMAIN-CONTAINING PROTEIN DDB_G0283145"/>
    <property type="match status" value="1"/>
</dbReference>
<dbReference type="Proteomes" id="UP001155820">
    <property type="component" value="Unassembled WGS sequence"/>
</dbReference>
<evidence type="ECO:0000256" key="2">
    <source>
        <dbReference type="PIRSR" id="PIRSR640198-2"/>
    </source>
</evidence>
<sequence length="514" mass="57808">MEPGQKKSFSGEANVFHGRWLPEAAVPVGYAALIDAWSLSVPVPISLSAIGPRHKVYQAEGWSLYTPRHRPDENLAGHLTFALRYEGLDLAVLKALFRETGPEPIAAIVRAAPTGAYARRLWFLYEWLLDTRLDLPDATRGSYALTVDPEQQWAVEGTTSTRHRVKNNLPGTPAFCPLIFRTPALEAFVARGLGDKARRLVAEVPADLLARTAAFLLLKDSRSSFQIEGEDPPQDRIQRWGQVIGEAGRRPIDRAELERLQRIVIGDARFVHLGLRAEGGFIGEHDRLTGAPIPDHVDARHDDLPSLVDGLIAFDHGAAHRLDPVLAAAILAFGFVYIHPFEDGNGRLHRYLIHHVLAERGFNPPGLVFPVSAVILDRIDAYRTVLESYSRRLLPHIRWQATDRGNVEVLNDTADFYRYLDLTPQAEFLFECVARTIDVDLPAETSFLRIYDAFKTEVQSLIDMPDRLLDLLFRFLRQNDGRLSKRARDREFAALTDEEAARIEEVYADLQLRG</sequence>
<protein>
    <submittedName>
        <fullName evidence="4">Fic family protein</fullName>
    </submittedName>
</protein>
<dbReference type="PROSITE" id="PS51459">
    <property type="entry name" value="FIDO"/>
    <property type="match status" value="1"/>
</dbReference>
<dbReference type="SUPFAM" id="SSF140931">
    <property type="entry name" value="Fic-like"/>
    <property type="match status" value="1"/>
</dbReference>
<feature type="domain" description="Fido" evidence="3">
    <location>
        <begin position="252"/>
        <end position="402"/>
    </location>
</feature>
<dbReference type="EMBL" id="JABRWM010000005">
    <property type="protein sequence ID" value="NRF18397.1"/>
    <property type="molecule type" value="Genomic_DNA"/>
</dbReference>
<dbReference type="RefSeq" id="WP_107341831.1">
    <property type="nucleotide sequence ID" value="NZ_JABRWL010000003.1"/>
</dbReference>
<dbReference type="Pfam" id="PF02661">
    <property type="entry name" value="Fic"/>
    <property type="match status" value="1"/>
</dbReference>
<evidence type="ECO:0000313" key="4">
    <source>
        <dbReference type="EMBL" id="NRF18397.1"/>
    </source>
</evidence>
<keyword evidence="4" id="KW-0614">Plasmid</keyword>
<reference evidence="4" key="1">
    <citation type="submission" date="2019-07" db="EMBL/GenBank/DDBJ databases">
        <title>FDA dAtabase for Regulatory Grade micrObial Sequences (FDA-ARGOS): Supporting development and validation of Infectious Disease Dx tests.</title>
        <authorList>
            <person name="Bachman M."/>
            <person name="Young C."/>
            <person name="Tallon L."/>
            <person name="Sadzewicz L."/>
            <person name="Vavikolanu K."/>
            <person name="Mehta A."/>
            <person name="Aluvathingal J."/>
            <person name="Nadendla S."/>
            <person name="Nandy P."/>
            <person name="Geyer C."/>
            <person name="Yan Y."/>
            <person name="Sichtig H."/>
        </authorList>
    </citation>
    <scope>NUCLEOTIDE SEQUENCE</scope>
    <source>
        <strain evidence="4">FDAARGOS_618</strain>
        <plasmid evidence="4">unnamed5</plasmid>
    </source>
</reference>